<organism evidence="2 3">
    <name type="scientific">Gordonia terrae NBRC 100016</name>
    <dbReference type="NCBI Taxonomy" id="1089454"/>
    <lineage>
        <taxon>Bacteria</taxon>
        <taxon>Bacillati</taxon>
        <taxon>Actinomycetota</taxon>
        <taxon>Actinomycetes</taxon>
        <taxon>Mycobacteriales</taxon>
        <taxon>Gordoniaceae</taxon>
        <taxon>Gordonia</taxon>
    </lineage>
</organism>
<accession>A0ABQ0H901</accession>
<gene>
    <name evidence="2" type="ORF">GOTRE_014_00520</name>
</gene>
<dbReference type="PROSITE" id="PS50943">
    <property type="entry name" value="HTH_CROC1"/>
    <property type="match status" value="1"/>
</dbReference>
<keyword evidence="3" id="KW-1185">Reference proteome</keyword>
<comment type="caution">
    <text evidence="2">The sequence shown here is derived from an EMBL/GenBank/DDBJ whole genome shotgun (WGS) entry which is preliminary data.</text>
</comment>
<dbReference type="SUPFAM" id="SSF47413">
    <property type="entry name" value="lambda repressor-like DNA-binding domains"/>
    <property type="match status" value="1"/>
</dbReference>
<dbReference type="Pfam" id="PF17765">
    <property type="entry name" value="MLTR_LBD"/>
    <property type="match status" value="1"/>
</dbReference>
<dbReference type="Gene3D" id="1.10.260.40">
    <property type="entry name" value="lambda repressor-like DNA-binding domains"/>
    <property type="match status" value="1"/>
</dbReference>
<dbReference type="InterPro" id="IPR001387">
    <property type="entry name" value="Cro/C1-type_HTH"/>
</dbReference>
<reference evidence="2 3" key="1">
    <citation type="submission" date="2012-02" db="EMBL/GenBank/DDBJ databases">
        <title>Whole genome shotgun sequence of Gordonia terrae NBRC 100016.</title>
        <authorList>
            <person name="Takarada H."/>
            <person name="Hosoyama A."/>
            <person name="Tsuchikane K."/>
            <person name="Katsumata H."/>
            <person name="Yamazaki S."/>
            <person name="Fujita N."/>
        </authorList>
    </citation>
    <scope>NUCLEOTIDE SEQUENCE [LARGE SCALE GENOMIC DNA]</scope>
    <source>
        <strain evidence="2 3">NBRC 100016</strain>
    </source>
</reference>
<dbReference type="Gene3D" id="3.30.450.180">
    <property type="match status" value="1"/>
</dbReference>
<dbReference type="InterPro" id="IPR010982">
    <property type="entry name" value="Lambda_DNA-bd_dom_sf"/>
</dbReference>
<feature type="domain" description="HTH cro/C1-type" evidence="1">
    <location>
        <begin position="12"/>
        <end position="66"/>
    </location>
</feature>
<dbReference type="PANTHER" id="PTHR35010">
    <property type="entry name" value="BLL4672 PROTEIN-RELATED"/>
    <property type="match status" value="1"/>
</dbReference>
<dbReference type="Proteomes" id="UP000004881">
    <property type="component" value="Unassembled WGS sequence"/>
</dbReference>
<proteinExistence type="predicted"/>
<dbReference type="Pfam" id="PF01381">
    <property type="entry name" value="HTH_3"/>
    <property type="match status" value="1"/>
</dbReference>
<dbReference type="SMART" id="SM00530">
    <property type="entry name" value="HTH_XRE"/>
    <property type="match status" value="1"/>
</dbReference>
<dbReference type="CDD" id="cd00093">
    <property type="entry name" value="HTH_XRE"/>
    <property type="match status" value="1"/>
</dbReference>
<dbReference type="PANTHER" id="PTHR35010:SF4">
    <property type="entry name" value="BLL5781 PROTEIN"/>
    <property type="match status" value="1"/>
</dbReference>
<name>A0ABQ0H901_9ACTN</name>
<dbReference type="InterPro" id="IPR041413">
    <property type="entry name" value="MLTR_LBD"/>
</dbReference>
<evidence type="ECO:0000259" key="1">
    <source>
        <dbReference type="PROSITE" id="PS50943"/>
    </source>
</evidence>
<keyword evidence="2" id="KW-0238">DNA-binding</keyword>
<sequence length="269" mass="30316">MALMTVEVGSMLRQWRSRRSLSQLDLAYEVGVSPRHLSFVETGRSRPSPALLEALSERLDVPLRERNSLLLAAGHAPRYSEEPLDADTMVRVRSSVQRLLDAHNPNMGVALDRAWNVVLANDTALTLLEMLPRELHSVPVNLFRVSLHPDGFAQRTHNFDDWATYLLDLLRRMARITGDPRLADLEREVSAYPSVADLDGRLARDRAGPPDKTELLVPFQLELGDQVLSFFSTLTTFGSPRDVTLDELTIELFYPADEPTEQWVAMMQG</sequence>
<dbReference type="EMBL" id="BAFD01000014">
    <property type="protein sequence ID" value="GAB42357.1"/>
    <property type="molecule type" value="Genomic_DNA"/>
</dbReference>
<dbReference type="GO" id="GO:0003677">
    <property type="term" value="F:DNA binding"/>
    <property type="evidence" value="ECO:0007669"/>
    <property type="project" value="UniProtKB-KW"/>
</dbReference>
<protein>
    <submittedName>
        <fullName evidence="2">Xre family DNA-binding protein</fullName>
    </submittedName>
</protein>
<evidence type="ECO:0000313" key="3">
    <source>
        <dbReference type="Proteomes" id="UP000004881"/>
    </source>
</evidence>
<evidence type="ECO:0000313" key="2">
    <source>
        <dbReference type="EMBL" id="GAB42357.1"/>
    </source>
</evidence>